<evidence type="ECO:0000313" key="2">
    <source>
        <dbReference type="EMBL" id="KAL0525218.1"/>
    </source>
</evidence>
<dbReference type="Proteomes" id="UP001501274">
    <property type="component" value="Unassembled WGS sequence"/>
</dbReference>
<dbReference type="AlphaFoldDB" id="A0AAW3BT28"/>
<gene>
    <name evidence="2" type="ORF">Q4I28_003430</name>
</gene>
<dbReference type="EMBL" id="JBAMZN010000022">
    <property type="protein sequence ID" value="KAL0525218.1"/>
    <property type="molecule type" value="Genomic_DNA"/>
</dbReference>
<sequence length="230" mass="25758">MHPITSYIPERDLVAREAPDQVPRRCRTQSSRYQNGHRLAPPAAGREWTTRPGRGHPARWAQYQALDVCKRRRHLDRDTETPPHVNPGAQVLHLCLGGTVVTTSSDQWTIKSTIRFEKECEPGPPVMAGTDSNYSHKANSKRYRIVIAGSVHRDRASHKIKNAKTRDPQNAVLSPTTEATRKRTREGVGWIVHSVAPTTALPRMHSCQVSLMGRVRFLANSNGRQESGPV</sequence>
<evidence type="ECO:0000313" key="3">
    <source>
        <dbReference type="Proteomes" id="UP001501274"/>
    </source>
</evidence>
<proteinExistence type="predicted"/>
<keyword evidence="3" id="KW-1185">Reference proteome</keyword>
<comment type="caution">
    <text evidence="2">The sequence shown here is derived from an EMBL/GenBank/DDBJ whole genome shotgun (WGS) entry which is preliminary data.</text>
</comment>
<feature type="region of interest" description="Disordered" evidence="1">
    <location>
        <begin position="18"/>
        <end position="56"/>
    </location>
</feature>
<organism evidence="2 3">
    <name type="scientific">Leishmania naiffi</name>
    <dbReference type="NCBI Taxonomy" id="5678"/>
    <lineage>
        <taxon>Eukaryota</taxon>
        <taxon>Discoba</taxon>
        <taxon>Euglenozoa</taxon>
        <taxon>Kinetoplastea</taxon>
        <taxon>Metakinetoplastina</taxon>
        <taxon>Trypanosomatida</taxon>
        <taxon>Trypanosomatidae</taxon>
        <taxon>Leishmaniinae</taxon>
        <taxon>Leishmania</taxon>
        <taxon>Leishmania naiffi species complex</taxon>
    </lineage>
</organism>
<protein>
    <submittedName>
        <fullName evidence="2">Uncharacterized protein</fullName>
    </submittedName>
</protein>
<accession>A0AAW3BT28</accession>
<name>A0AAW3BT28_9TRYP</name>
<evidence type="ECO:0000256" key="1">
    <source>
        <dbReference type="SAM" id="MobiDB-lite"/>
    </source>
</evidence>
<feature type="region of interest" description="Disordered" evidence="1">
    <location>
        <begin position="154"/>
        <end position="184"/>
    </location>
</feature>
<reference evidence="2 3" key="1">
    <citation type="submission" date="2024-02" db="EMBL/GenBank/DDBJ databases">
        <title>FIRST GENOME SEQUENCES OF Leishmania (Viannia) shawi, Leishmania (Viannia) lindenbergi AND Leishmania (Viannia) utingensis.</title>
        <authorList>
            <person name="Resadore F."/>
            <person name="Custodio M.G.F."/>
            <person name="Boite M.C."/>
            <person name="Cupolillo E."/>
            <person name="Ferreira G.E.M."/>
        </authorList>
    </citation>
    <scope>NUCLEOTIDE SEQUENCE [LARGE SCALE GENOMIC DNA]</scope>
    <source>
        <strain evidence="2 3">MDAS/BR/1979/M5533</strain>
    </source>
</reference>